<evidence type="ECO:0000313" key="1">
    <source>
        <dbReference type="EMBL" id="MFK3863694.1"/>
    </source>
</evidence>
<evidence type="ECO:0000313" key="2">
    <source>
        <dbReference type="Proteomes" id="UP001620262"/>
    </source>
</evidence>
<dbReference type="EMBL" id="JBJDOT010000007">
    <property type="protein sequence ID" value="MFK3863694.1"/>
    <property type="molecule type" value="Genomic_DNA"/>
</dbReference>
<dbReference type="Proteomes" id="UP001620262">
    <property type="component" value="Unassembled WGS sequence"/>
</dbReference>
<dbReference type="RefSeq" id="WP_404675102.1">
    <property type="nucleotide sequence ID" value="NZ_JBJDOT010000007.1"/>
</dbReference>
<sequence>MSKINWHNAIHPSPMFSELENHPLPYDVLLEYGLRCCFAVEEELTKEQNEIVAKVNTLKGLDEELIAIREFMKEKHLSSAGKNDTLEKETTFWFNAGVRCLLQDRQAYDTDAPIRAGDSDLKKVYYCLSAAVSRKYAPSINFPFSAESKYIDKKFARILREMVPDPTIY</sequence>
<organism evidence="1 2">
    <name type="scientific">Pseudoalteromonas rhizosphaerae</name>
    <dbReference type="NCBI Taxonomy" id="2518973"/>
    <lineage>
        <taxon>Bacteria</taxon>
        <taxon>Pseudomonadati</taxon>
        <taxon>Pseudomonadota</taxon>
        <taxon>Gammaproteobacteria</taxon>
        <taxon>Alteromonadales</taxon>
        <taxon>Pseudoalteromonadaceae</taxon>
        <taxon>Pseudoalteromonas</taxon>
    </lineage>
</organism>
<gene>
    <name evidence="1" type="ORF">ACI2JU_07390</name>
</gene>
<keyword evidence="2" id="KW-1185">Reference proteome</keyword>
<protein>
    <submittedName>
        <fullName evidence="1">Uncharacterized protein</fullName>
    </submittedName>
</protein>
<reference evidence="1 2" key="1">
    <citation type="submission" date="2024-11" db="EMBL/GenBank/DDBJ databases">
        <title>The Natural Products Discovery Center: Release of the First 8490 Sequenced Strains for Exploring Actinobacteria Biosynthetic Diversity.</title>
        <authorList>
            <person name="Kalkreuter E."/>
            <person name="Kautsar S.A."/>
            <person name="Yang D."/>
            <person name="Bader C.D."/>
            <person name="Teijaro C.N."/>
            <person name="Fluegel L."/>
            <person name="Davis C.M."/>
            <person name="Simpson J.R."/>
            <person name="Lauterbach L."/>
            <person name="Steele A.D."/>
            <person name="Gui C."/>
            <person name="Meng S."/>
            <person name="Li G."/>
            <person name="Viehrig K."/>
            <person name="Ye F."/>
            <person name="Su P."/>
            <person name="Kiefer A.F."/>
            <person name="Nichols A."/>
            <person name="Cepeda A.J."/>
            <person name="Yan W."/>
            <person name="Fan B."/>
            <person name="Jiang Y."/>
            <person name="Adhikari A."/>
            <person name="Zheng C.-J."/>
            <person name="Schuster L."/>
            <person name="Cowan T.M."/>
            <person name="Smanski M.J."/>
            <person name="Chevrette M.G."/>
            <person name="De Carvalho L.P.S."/>
            <person name="Shen B."/>
        </authorList>
    </citation>
    <scope>NUCLEOTIDE SEQUENCE [LARGE SCALE GENOMIC DNA]</scope>
    <source>
        <strain evidence="1 2">NPDC078403</strain>
    </source>
</reference>
<accession>A0ABW8KVV2</accession>
<proteinExistence type="predicted"/>
<comment type="caution">
    <text evidence="1">The sequence shown here is derived from an EMBL/GenBank/DDBJ whole genome shotgun (WGS) entry which is preliminary data.</text>
</comment>
<name>A0ABW8KVV2_9GAMM</name>